<dbReference type="Proteomes" id="UP000033220">
    <property type="component" value="Chromosome DSM 122"/>
</dbReference>
<dbReference type="KEGG" id="rpm:RSPPHO_01023"/>
<dbReference type="eggNOG" id="ENOG50334JN">
    <property type="taxonomic scope" value="Bacteria"/>
</dbReference>
<dbReference type="HOGENOM" id="CLU_426231_0_0_5"/>
<dbReference type="RefSeq" id="WP_014414289.1">
    <property type="nucleotide sequence ID" value="NC_017059.1"/>
</dbReference>
<dbReference type="EMBL" id="HE663493">
    <property type="protein sequence ID" value="CCG07649.1"/>
    <property type="molecule type" value="Genomic_DNA"/>
</dbReference>
<gene>
    <name evidence="1" type="ORF">RSPPHO_01023</name>
</gene>
<protein>
    <submittedName>
        <fullName evidence="1">Uncharacterized protein</fullName>
    </submittedName>
</protein>
<dbReference type="PATRIC" id="fig|1150469.3.peg.1167"/>
<evidence type="ECO:0000313" key="1">
    <source>
        <dbReference type="EMBL" id="CCG07649.1"/>
    </source>
</evidence>
<reference evidence="1 2" key="1">
    <citation type="submission" date="2012-02" db="EMBL/GenBank/DDBJ databases">
        <title>Shotgun genome sequence of Phaeospirillum photometricum DSM 122.</title>
        <authorList>
            <person name="Duquesne K."/>
            <person name="Sturgis J."/>
        </authorList>
    </citation>
    <scope>NUCLEOTIDE SEQUENCE [LARGE SCALE GENOMIC DNA]</scope>
    <source>
        <strain evidence="2">DSM122</strain>
    </source>
</reference>
<accession>H6SRX0</accession>
<dbReference type="STRING" id="1150469.RSPPHO_01023"/>
<keyword evidence="2" id="KW-1185">Reference proteome</keyword>
<name>H6SRX0_PARPM</name>
<evidence type="ECO:0000313" key="2">
    <source>
        <dbReference type="Proteomes" id="UP000033220"/>
    </source>
</evidence>
<dbReference type="AlphaFoldDB" id="H6SRX0"/>
<organism evidence="1 2">
    <name type="scientific">Pararhodospirillum photometricum DSM 122</name>
    <dbReference type="NCBI Taxonomy" id="1150469"/>
    <lineage>
        <taxon>Bacteria</taxon>
        <taxon>Pseudomonadati</taxon>
        <taxon>Pseudomonadota</taxon>
        <taxon>Alphaproteobacteria</taxon>
        <taxon>Rhodospirillales</taxon>
        <taxon>Rhodospirillaceae</taxon>
        <taxon>Pararhodospirillum</taxon>
    </lineage>
</organism>
<proteinExistence type="predicted"/>
<dbReference type="OrthoDB" id="8477170at2"/>
<sequence>MPEALYFAWVAPGTPFDAAQHARTDEAIRALEIRAEEGEAPYARVVVARRSSRIGGPDGLVHAYLSTRVDGAVMPLFFGVLTQLPDGLTGPFLTLQLDARTGDTEALTAAALAPYKVAPAYDALFISEGREDEPDEILEGWFARLCVDRLTGGVLVSHALEGRRTLTFGPESLAEGSLTLSQPDGPPPAWIEGRMVTTWTQRGGALADFGALIAREAGGALVTLSPEADFADGWPRVGQRLGGETGYLITESALVAQDLPAFESNLTDDPSAVTSEDGRVLVVGTGSGISLDGVVDFGPTAARSSLFPAGLFAGWISFAKSAYWPVLRVRWDFRQKRRETVVCRLTSHLAPGAPPAQGGEQISFGLRDVGVCDAAEDESDSTVPDCDSLLSLSRARVSLQASADVSTPSGLDEVRSGEAETGLPIGDPLYPSFALTSRGRQAVAHLLRVLAVRLAFAQRCVSVRARLPGWTAAALSLDLDCSVVLHSPVLPEGQVRGKVVSLRLAWDEDGCSVELVLAGSLGGGGTFLRPAAGADTVAEAAWDDYALSAETIHALGVSDDDPFAIPFYDFSAQQPTDALASVAKWTAGDLLQRLCLRNLWAEQDAYIWARRHGTVSPRALLSQVPTDVCLALRPLRGLDRVEHTVHVTPAGAFGLVPTLSLGAS</sequence>